<dbReference type="EMBL" id="AP023420">
    <property type="protein sequence ID" value="BCK83806.1"/>
    <property type="molecule type" value="Genomic_DNA"/>
</dbReference>
<proteinExistence type="predicted"/>
<dbReference type="Pfam" id="PF00395">
    <property type="entry name" value="SLH"/>
    <property type="match status" value="2"/>
</dbReference>
<evidence type="ECO:0000313" key="5">
    <source>
        <dbReference type="Proteomes" id="UP000679848"/>
    </source>
</evidence>
<dbReference type="InterPro" id="IPR001119">
    <property type="entry name" value="SLH_dom"/>
</dbReference>
<sequence length="1324" mass="141222">MKKFLSLVLALTMMMSLVTINAGAKEFKDDKDITYDEAVAVISEIGVVDGREDGSFAPTDNLSRGAAAKIICNLILGPTTAAELHADTAPYKDVPTSNTFSGYIAYCAKEGIISGYADGTFRPAGTLTGYAFMKMLLGALGYDATYEGYTGGNWSINVAKQAIGIGLNAGLTDEFNGVDFVTREEAALYAFNTLQATMVDYDQKITTNVNGVDVTISQGSSKPVTWSEGINEDGNIKNDGFVQFAEEFFPKLECRKDSDDFMRPANNWVYDKTDIGTYVDHTLLVESYTTGVTGKTVYDLLKSGVIDKNKLESYVDGKENSIKKTDLVRSNNNDLTGTGDGVVTEVYLDSDDGMITIVSVNSYLAKATSDYSESKEYAPLNVYVKDADGRNYNVDVEDVANVVDVKNDTYYQVNISYKDNDTLGEVKAVSAVEVLEDSTVTKFSTSKNDETNKDQVSKVTIGGEEYKANVKAFYDKDVLNEYNESLLTDNTYTVYVDANGYFLGIELFEGTKNYVFIPGYDLDGSHIGTSTAKASAIFLDGTMKTITVDVKDTNTNIEKARTDASNNAPTADDHAAMSFNKWSGGNEKLNQWYTYTVDADGTYTLKPAVRMTTTAYTDTAKEDVIRTDNLSIVGDSKNDNRVYGEDATVFVTVDLDAVSAGSSAKVITDVDGVYTGVQNVDIEIDKDAEAVALGQVFTVYDSDYYVIGAVVIGEATGSAQNLAYILSGAKSEEKKDDTYYWTFEAVLNGQVQTLTAKSKYSSTITPLTKGTVMELRFDGDYVTSIKAVKAEDVYTNMKVAIDGEDVYQMVGLTANTSTLNLQGRTMYITANREDVGLAFASDAKAVVIQDENKKSDVKTEFTSVGSAISHLADADTNTAGTQYAGNIYAVLNSNGLAQWVVFDSATPLNTGSQGGDFTDNGTDTTLPSTTDLFVDFTGTEKGAGRYDAKNGKLYLQFTDLTPGASKVSLPGVYVSDAVGGGKYVDINDLGVVKTTNLDGKTSKVYVMDYKATELTGTVIVGNKITVQAATENVTEWYVKYSGSAEYANKTETVKNVADTEFTFTVKQPAGSSKYDIQDNSSANITAVRPAALAQSNLTVDQAYTVKLTAAGTQPEVKLNYNNAAVTVTSSVKSGAVNGKGVDAAYFSGSETSKSVNSGAQATVNLTVQTGTALVASTNQVVVEYTVNGTPKSMTHAATASATQTVAIQETVNANTEIVVTGVKVQAKVTVAENSLDTATTTNLTGNATATYNGKNKAAIESEWLDVGSTVAVVVTVPGVSGNGVTITIAGQGTDVTTGTDVEVEGSYTVVAGTNTLTVQAGNKV</sequence>
<feature type="chain" id="PRO_5032859442" description="SLH domain-containing protein" evidence="2">
    <location>
        <begin position="25"/>
        <end position="1324"/>
    </location>
</feature>
<feature type="domain" description="SLH" evidence="3">
    <location>
        <begin position="87"/>
        <end position="150"/>
    </location>
</feature>
<name>A0A810QDB8_9FIRM</name>
<evidence type="ECO:0000256" key="1">
    <source>
        <dbReference type="ARBA" id="ARBA00022737"/>
    </source>
</evidence>
<dbReference type="RefSeq" id="WP_213542876.1">
    <property type="nucleotide sequence ID" value="NZ_AP023420.1"/>
</dbReference>
<gene>
    <name evidence="4" type="ORF">MM59RIKEN_11250</name>
</gene>
<keyword evidence="2" id="KW-0732">Signal</keyword>
<dbReference type="Proteomes" id="UP000679848">
    <property type="component" value="Chromosome"/>
</dbReference>
<feature type="signal peptide" evidence="2">
    <location>
        <begin position="1"/>
        <end position="24"/>
    </location>
</feature>
<protein>
    <recommendedName>
        <fullName evidence="3">SLH domain-containing protein</fullName>
    </recommendedName>
</protein>
<evidence type="ECO:0000256" key="2">
    <source>
        <dbReference type="SAM" id="SignalP"/>
    </source>
</evidence>
<dbReference type="KEGG" id="pfaa:MM59RIKEN_11250"/>
<organism evidence="4 5">
    <name type="scientific">Pusillibacter faecalis</name>
    <dbReference type="NCBI Taxonomy" id="2714358"/>
    <lineage>
        <taxon>Bacteria</taxon>
        <taxon>Bacillati</taxon>
        <taxon>Bacillota</taxon>
        <taxon>Clostridia</taxon>
        <taxon>Eubacteriales</taxon>
        <taxon>Oscillospiraceae</taxon>
        <taxon>Pusillibacter</taxon>
    </lineage>
</organism>
<evidence type="ECO:0000313" key="4">
    <source>
        <dbReference type="EMBL" id="BCK83806.1"/>
    </source>
</evidence>
<keyword evidence="5" id="KW-1185">Reference proteome</keyword>
<evidence type="ECO:0000259" key="3">
    <source>
        <dbReference type="PROSITE" id="PS51272"/>
    </source>
</evidence>
<accession>A0A810QDB8</accession>
<feature type="domain" description="SLH" evidence="3">
    <location>
        <begin position="22"/>
        <end position="85"/>
    </location>
</feature>
<keyword evidence="1" id="KW-0677">Repeat</keyword>
<reference evidence="4" key="1">
    <citation type="submission" date="2020-09" db="EMBL/GenBank/DDBJ databases">
        <title>New species isolated from human feces.</title>
        <authorList>
            <person name="Kitahara M."/>
            <person name="Shigeno Y."/>
            <person name="Shime M."/>
            <person name="Matsumoto Y."/>
            <person name="Nakamura S."/>
            <person name="Motooka D."/>
            <person name="Fukuoka S."/>
            <person name="Nishikawa H."/>
            <person name="Benno Y."/>
        </authorList>
    </citation>
    <scope>NUCLEOTIDE SEQUENCE</scope>
    <source>
        <strain evidence="4">MM59</strain>
    </source>
</reference>
<dbReference type="PROSITE" id="PS51272">
    <property type="entry name" value="SLH"/>
    <property type="match status" value="2"/>
</dbReference>